<feature type="transmembrane region" description="Helical" evidence="6">
    <location>
        <begin position="416"/>
        <end position="441"/>
    </location>
</feature>
<proteinExistence type="predicted"/>
<protein>
    <submittedName>
        <fullName evidence="8">Putative membrane protein</fullName>
    </submittedName>
</protein>
<feature type="transmembrane region" description="Helical" evidence="6">
    <location>
        <begin position="93"/>
        <end position="115"/>
    </location>
</feature>
<dbReference type="GO" id="GO:0016020">
    <property type="term" value="C:membrane"/>
    <property type="evidence" value="ECO:0007669"/>
    <property type="project" value="UniProtKB-SubCell"/>
</dbReference>
<feature type="transmembrane region" description="Helical" evidence="6">
    <location>
        <begin position="127"/>
        <end position="146"/>
    </location>
</feature>
<dbReference type="STRING" id="306537.jk0578"/>
<keyword evidence="4 6" id="KW-0472">Membrane</keyword>
<sequence>MNVPKGLPLWLSLECPISPTYTRENKDTVSQTSPDKQPSSPSPLSPKPPRNPAEFPIPQRPSAWELFSTFNSKASGWAGGLRAALSLLIPGTIAWSLGHTDAMLLVAGGAFTVIYGGNLPYRTRLNVMAFSAILLAACPTIAAWLGKMMWEHMDSGGSHWWLLIAGVYCTFLSGVFTYAQNALRLPPPGGFFIVMVSGGATMIARNDLNPLAIGGWALFGAFVAIIVGMFPALFNPRGPEQRAIRTLNNAVADFAEDPTPGNYYLARTSLSEAWTTLMGAGIVSGGRVVRESQRDLVVQVQQARQKLMAASAQAGYVDTDEDFSDTNGMVDPTRTAIPHHKPSVKYRFGRSLNIHSHAELSMEKVVLASLTSCALTIWLGLDRPDWGVITALLILQWGPEKIPGTIRGVHRLLGSVLGIGLFAIAHAFQIGGLPLLFLLAVCQFAAEFFIVKNYAFTVIFTTPMALMMGNSLARPLGDVVIDRLAEVCVAVICSFIFLWLWRTTSDAHYHRRLAGHCEAAMGALLGALLINPPDRALYARRDLQFELLSERKHMMKMINNNSPYARSMWAKHNQLQLTGYTLLDYCNAHADEELSLGEINRLAAAVRQLG</sequence>
<feature type="transmembrane region" description="Helical" evidence="6">
    <location>
        <begin position="216"/>
        <end position="234"/>
    </location>
</feature>
<dbReference type="Proteomes" id="UP000000545">
    <property type="component" value="Chromosome"/>
</dbReference>
<keyword evidence="9" id="KW-1185">Reference proteome</keyword>
<comment type="subcellular location">
    <subcellularLocation>
        <location evidence="1">Membrane</location>
        <topology evidence="1">Multi-pass membrane protein</topology>
    </subcellularLocation>
</comment>
<evidence type="ECO:0000256" key="5">
    <source>
        <dbReference type="SAM" id="MobiDB-lite"/>
    </source>
</evidence>
<dbReference type="HOGENOM" id="CLU_027422_0_0_11"/>
<evidence type="ECO:0000313" key="8">
    <source>
        <dbReference type="EMBL" id="CAI36737.1"/>
    </source>
</evidence>
<feature type="transmembrane region" description="Helical" evidence="6">
    <location>
        <begin position="158"/>
        <end position="178"/>
    </location>
</feature>
<keyword evidence="3 6" id="KW-1133">Transmembrane helix</keyword>
<dbReference type="EMBL" id="CR931997">
    <property type="protein sequence ID" value="CAI36737.1"/>
    <property type="molecule type" value="Genomic_DNA"/>
</dbReference>
<organism evidence="8 9">
    <name type="scientific">Corynebacterium jeikeium (strain K411)</name>
    <dbReference type="NCBI Taxonomy" id="306537"/>
    <lineage>
        <taxon>Bacteria</taxon>
        <taxon>Bacillati</taxon>
        <taxon>Actinomycetota</taxon>
        <taxon>Actinomycetes</taxon>
        <taxon>Mycobacteriales</taxon>
        <taxon>Corynebacteriaceae</taxon>
        <taxon>Corynebacterium</taxon>
    </lineage>
</organism>
<evidence type="ECO:0000256" key="4">
    <source>
        <dbReference type="ARBA" id="ARBA00023136"/>
    </source>
</evidence>
<evidence type="ECO:0000259" key="7">
    <source>
        <dbReference type="Pfam" id="PF13515"/>
    </source>
</evidence>
<evidence type="ECO:0000256" key="1">
    <source>
        <dbReference type="ARBA" id="ARBA00004141"/>
    </source>
</evidence>
<evidence type="ECO:0000313" key="9">
    <source>
        <dbReference type="Proteomes" id="UP000000545"/>
    </source>
</evidence>
<evidence type="ECO:0000256" key="3">
    <source>
        <dbReference type="ARBA" id="ARBA00022989"/>
    </source>
</evidence>
<dbReference type="KEGG" id="cjk:jk0578"/>
<dbReference type="AlphaFoldDB" id="Q4JWS0"/>
<dbReference type="PATRIC" id="fig|306537.10.peg.590"/>
<keyword evidence="2 6" id="KW-0812">Transmembrane</keyword>
<dbReference type="Pfam" id="PF13515">
    <property type="entry name" value="FUSC_2"/>
    <property type="match status" value="1"/>
</dbReference>
<feature type="compositionally biased region" description="Low complexity" evidence="5">
    <location>
        <begin position="30"/>
        <end position="39"/>
    </location>
</feature>
<gene>
    <name evidence="8" type="ordered locus">jk0578</name>
</gene>
<feature type="transmembrane region" description="Helical" evidence="6">
    <location>
        <begin position="484"/>
        <end position="501"/>
    </location>
</feature>
<feature type="compositionally biased region" description="Pro residues" evidence="5">
    <location>
        <begin position="40"/>
        <end position="51"/>
    </location>
</feature>
<dbReference type="eggNOG" id="COG1289">
    <property type="taxonomic scope" value="Bacteria"/>
</dbReference>
<evidence type="ECO:0000256" key="6">
    <source>
        <dbReference type="SAM" id="Phobius"/>
    </source>
</evidence>
<reference evidence="8 9" key="1">
    <citation type="journal article" date="2005" name="J. Bacteriol.">
        <title>Complete genome sequence and analysis of the multiresistant nosocomial pathogen Corynebacterium jeikeium K411, a lipid-requiring bacterium of the human skin flora.</title>
        <authorList>
            <person name="Tauch A."/>
            <person name="Kaiser O."/>
            <person name="Hain T."/>
            <person name="Goesmann A."/>
            <person name="Weisshaar B."/>
            <person name="Albersmeier A."/>
            <person name="Bekel T."/>
            <person name="Bischoff N."/>
            <person name="Brune I."/>
            <person name="Chakraborty T."/>
            <person name="Kalinowski J."/>
            <person name="Meyer F."/>
            <person name="Rupp O."/>
            <person name="Schneiker S."/>
            <person name="Viehoever P."/>
            <person name="Puehler A."/>
        </authorList>
    </citation>
    <scope>NUCLEOTIDE SEQUENCE [LARGE SCALE GENOMIC DNA]</scope>
    <source>
        <strain evidence="8 9">K411</strain>
    </source>
</reference>
<feature type="transmembrane region" description="Helical" evidence="6">
    <location>
        <begin position="453"/>
        <end position="472"/>
    </location>
</feature>
<evidence type="ECO:0000256" key="2">
    <source>
        <dbReference type="ARBA" id="ARBA00022692"/>
    </source>
</evidence>
<feature type="domain" description="Integral membrane bound transporter" evidence="7">
    <location>
        <begin position="374"/>
        <end position="497"/>
    </location>
</feature>
<feature type="region of interest" description="Disordered" evidence="5">
    <location>
        <begin position="20"/>
        <end position="55"/>
    </location>
</feature>
<accession>Q4JWS0</accession>
<feature type="transmembrane region" description="Helical" evidence="6">
    <location>
        <begin position="185"/>
        <end position="204"/>
    </location>
</feature>
<name>Q4JWS0_CORJK</name>
<dbReference type="InterPro" id="IPR049453">
    <property type="entry name" value="Memb_transporter_dom"/>
</dbReference>